<protein>
    <submittedName>
        <fullName evidence="2">Uncharacterized protein</fullName>
    </submittedName>
</protein>
<evidence type="ECO:0000313" key="2">
    <source>
        <dbReference type="EMBL" id="KAG5641040.1"/>
    </source>
</evidence>
<evidence type="ECO:0000313" key="3">
    <source>
        <dbReference type="Proteomes" id="UP000775547"/>
    </source>
</evidence>
<gene>
    <name evidence="2" type="ORF">DXG03_006305</name>
</gene>
<reference evidence="2" key="2">
    <citation type="submission" date="2021-10" db="EMBL/GenBank/DDBJ databases">
        <title>Phylogenomics reveals ancestral predisposition of the termite-cultivated fungus Termitomyces towards a domesticated lifestyle.</title>
        <authorList>
            <person name="Auxier B."/>
            <person name="Grum-Grzhimaylo A."/>
            <person name="Cardenas M.E."/>
            <person name="Lodge J.D."/>
            <person name="Laessoe T."/>
            <person name="Pedersen O."/>
            <person name="Smith M.E."/>
            <person name="Kuyper T.W."/>
            <person name="Franco-Molano E.A."/>
            <person name="Baroni T.J."/>
            <person name="Aanen D.K."/>
        </authorList>
    </citation>
    <scope>NUCLEOTIDE SEQUENCE</scope>
    <source>
        <strain evidence="2">AP01</strain>
        <tissue evidence="2">Mycelium</tissue>
    </source>
</reference>
<accession>A0A9P7K9K9</accession>
<evidence type="ECO:0000256" key="1">
    <source>
        <dbReference type="SAM" id="SignalP"/>
    </source>
</evidence>
<keyword evidence="1" id="KW-0732">Signal</keyword>
<proteinExistence type="predicted"/>
<dbReference type="Proteomes" id="UP000775547">
    <property type="component" value="Unassembled WGS sequence"/>
</dbReference>
<name>A0A9P7K9K9_9AGAR</name>
<feature type="chain" id="PRO_5040140928" evidence="1">
    <location>
        <begin position="27"/>
        <end position="229"/>
    </location>
</feature>
<organism evidence="2 3">
    <name type="scientific">Asterophora parasitica</name>
    <dbReference type="NCBI Taxonomy" id="117018"/>
    <lineage>
        <taxon>Eukaryota</taxon>
        <taxon>Fungi</taxon>
        <taxon>Dikarya</taxon>
        <taxon>Basidiomycota</taxon>
        <taxon>Agaricomycotina</taxon>
        <taxon>Agaricomycetes</taxon>
        <taxon>Agaricomycetidae</taxon>
        <taxon>Agaricales</taxon>
        <taxon>Tricholomatineae</taxon>
        <taxon>Lyophyllaceae</taxon>
        <taxon>Asterophora</taxon>
    </lineage>
</organism>
<dbReference type="AlphaFoldDB" id="A0A9P7K9K9"/>
<keyword evidence="3" id="KW-1185">Reference proteome</keyword>
<sequence>MKSNRFRHSLAAFFHPLLRVLKMTLAASSLKTTSDETATHPIFPTEQTDVRTWFELVTNLWGNHLKPEGALFRRRHSELVVEEVHRYKEKSCSEHEFLVLKVRDWNGGYLYFQIERTFVNPRVVKAAHDQRSRSTPTLPKSTPSTTSLSRFSEVASAASTTSLSSIAPPPAKDIVTPVETLTPTPKKNYILIERTHFQDLAKKPTLLDILLISYLTHKNSDRYRLFRRQ</sequence>
<comment type="caution">
    <text evidence="2">The sequence shown here is derived from an EMBL/GenBank/DDBJ whole genome shotgun (WGS) entry which is preliminary data.</text>
</comment>
<reference evidence="2" key="1">
    <citation type="submission" date="2020-07" db="EMBL/GenBank/DDBJ databases">
        <authorList>
            <person name="Nieuwenhuis M."/>
            <person name="Van De Peppel L.J.J."/>
        </authorList>
    </citation>
    <scope>NUCLEOTIDE SEQUENCE</scope>
    <source>
        <strain evidence="2">AP01</strain>
        <tissue evidence="2">Mycelium</tissue>
    </source>
</reference>
<feature type="signal peptide" evidence="1">
    <location>
        <begin position="1"/>
        <end position="26"/>
    </location>
</feature>
<dbReference type="EMBL" id="JABCKV010000406">
    <property type="protein sequence ID" value="KAG5641040.1"/>
    <property type="molecule type" value="Genomic_DNA"/>
</dbReference>